<gene>
    <name evidence="1" type="ORF">BN4615_P3035</name>
</gene>
<protein>
    <submittedName>
        <fullName evidence="1">Uncharacterized protein</fullName>
    </submittedName>
</protein>
<proteinExistence type="predicted"/>
<organism evidence="1">
    <name type="scientific">Nonomuraea gerenzanensis</name>
    <dbReference type="NCBI Taxonomy" id="93944"/>
    <lineage>
        <taxon>Bacteria</taxon>
        <taxon>Bacillati</taxon>
        <taxon>Actinomycetota</taxon>
        <taxon>Actinomycetes</taxon>
        <taxon>Streptosporangiales</taxon>
        <taxon>Streptosporangiaceae</taxon>
        <taxon>Nonomuraea</taxon>
    </lineage>
</organism>
<evidence type="ECO:0000313" key="1">
    <source>
        <dbReference type="EMBL" id="SBO93521.1"/>
    </source>
</evidence>
<dbReference type="EMBL" id="LT559118">
    <property type="protein sequence ID" value="SBO93521.1"/>
    <property type="molecule type" value="Genomic_DNA"/>
</dbReference>
<sequence>MVPAARMKAAIPVWLDRENNVGMDAGETHPNSRQPIIELLNGQARDPLGLISKKFGPLRGCVRP</sequence>
<accession>A0A1M4E3V6</accession>
<dbReference type="AlphaFoldDB" id="A0A1M4E3V6"/>
<reference evidence="1" key="1">
    <citation type="submission" date="2016-04" db="EMBL/GenBank/DDBJ databases">
        <authorList>
            <person name="Evans L.H."/>
            <person name="Alamgir A."/>
            <person name="Owens N."/>
            <person name="Weber N.D."/>
            <person name="Virtaneva K."/>
            <person name="Barbian K."/>
            <person name="Babar A."/>
            <person name="Rosenke K."/>
        </authorList>
    </citation>
    <scope>NUCLEOTIDE SEQUENCE</scope>
    <source>
        <strain evidence="1">Nono1</strain>
    </source>
</reference>
<name>A0A1M4E3V6_9ACTN</name>